<evidence type="ECO:0000313" key="3">
    <source>
        <dbReference type="Proteomes" id="UP000887116"/>
    </source>
</evidence>
<protein>
    <submittedName>
        <fullName evidence="2">Uncharacterized protein</fullName>
    </submittedName>
</protein>
<gene>
    <name evidence="2" type="ORF">TNCT_383121</name>
</gene>
<dbReference type="AlphaFoldDB" id="A0A8X6HP67"/>
<accession>A0A8X6HP67</accession>
<keyword evidence="3" id="KW-1185">Reference proteome</keyword>
<name>A0A8X6HP67_TRICU</name>
<dbReference type="Proteomes" id="UP000887116">
    <property type="component" value="Unassembled WGS sequence"/>
</dbReference>
<dbReference type="OrthoDB" id="6448653at2759"/>
<comment type="caution">
    <text evidence="2">The sequence shown here is derived from an EMBL/GenBank/DDBJ whole genome shotgun (WGS) entry which is preliminary data.</text>
</comment>
<feature type="region of interest" description="Disordered" evidence="1">
    <location>
        <begin position="48"/>
        <end position="94"/>
    </location>
</feature>
<evidence type="ECO:0000256" key="1">
    <source>
        <dbReference type="SAM" id="MobiDB-lite"/>
    </source>
</evidence>
<feature type="compositionally biased region" description="Basic and acidic residues" evidence="1">
    <location>
        <begin position="60"/>
        <end position="86"/>
    </location>
</feature>
<dbReference type="EMBL" id="BMAO01006203">
    <property type="protein sequence ID" value="GFR06889.1"/>
    <property type="molecule type" value="Genomic_DNA"/>
</dbReference>
<reference evidence="2" key="1">
    <citation type="submission" date="2020-07" db="EMBL/GenBank/DDBJ databases">
        <title>Multicomponent nature underlies the extraordinary mechanical properties of spider dragline silk.</title>
        <authorList>
            <person name="Kono N."/>
            <person name="Nakamura H."/>
            <person name="Mori M."/>
            <person name="Yoshida Y."/>
            <person name="Ohtoshi R."/>
            <person name="Malay A.D."/>
            <person name="Moran D.A.P."/>
            <person name="Tomita M."/>
            <person name="Numata K."/>
            <person name="Arakawa K."/>
        </authorList>
    </citation>
    <scope>NUCLEOTIDE SEQUENCE</scope>
</reference>
<sequence>MKIAEKEVPDCNDIPLLVLSEELTIKEEEIAQLKADVKKLEKKLQTIEKTHTSPKIPEMSNKHNENEVSEAHLDAKEQEVELEAVKNHQVPTQN</sequence>
<proteinExistence type="predicted"/>
<organism evidence="2 3">
    <name type="scientific">Trichonephila clavata</name>
    <name type="common">Joro spider</name>
    <name type="synonym">Nephila clavata</name>
    <dbReference type="NCBI Taxonomy" id="2740835"/>
    <lineage>
        <taxon>Eukaryota</taxon>
        <taxon>Metazoa</taxon>
        <taxon>Ecdysozoa</taxon>
        <taxon>Arthropoda</taxon>
        <taxon>Chelicerata</taxon>
        <taxon>Arachnida</taxon>
        <taxon>Araneae</taxon>
        <taxon>Araneomorphae</taxon>
        <taxon>Entelegynae</taxon>
        <taxon>Araneoidea</taxon>
        <taxon>Nephilidae</taxon>
        <taxon>Trichonephila</taxon>
    </lineage>
</organism>
<evidence type="ECO:0000313" key="2">
    <source>
        <dbReference type="EMBL" id="GFR06889.1"/>
    </source>
</evidence>